<accession>A0A0C3J4Y7</accession>
<evidence type="ECO:0000256" key="2">
    <source>
        <dbReference type="ARBA" id="ARBA00023295"/>
    </source>
</evidence>
<dbReference type="AlphaFoldDB" id="A0A0C3J4Y7"/>
<evidence type="ECO:0000313" key="4">
    <source>
        <dbReference type="EMBL" id="KIN92756.1"/>
    </source>
</evidence>
<organism evidence="4 5">
    <name type="scientific">Pisolithus tinctorius Marx 270</name>
    <dbReference type="NCBI Taxonomy" id="870435"/>
    <lineage>
        <taxon>Eukaryota</taxon>
        <taxon>Fungi</taxon>
        <taxon>Dikarya</taxon>
        <taxon>Basidiomycota</taxon>
        <taxon>Agaricomycotina</taxon>
        <taxon>Agaricomycetes</taxon>
        <taxon>Agaricomycetidae</taxon>
        <taxon>Boletales</taxon>
        <taxon>Sclerodermatineae</taxon>
        <taxon>Pisolithaceae</taxon>
        <taxon>Pisolithus</taxon>
    </lineage>
</organism>
<feature type="non-terminal residue" evidence="4">
    <location>
        <position position="1"/>
    </location>
</feature>
<feature type="domain" description="Beta-galactosidase jelly roll" evidence="3">
    <location>
        <begin position="1"/>
        <end position="28"/>
    </location>
</feature>
<reference evidence="4 5" key="1">
    <citation type="submission" date="2014-04" db="EMBL/GenBank/DDBJ databases">
        <authorList>
            <consortium name="DOE Joint Genome Institute"/>
            <person name="Kuo A."/>
            <person name="Kohler A."/>
            <person name="Costa M.D."/>
            <person name="Nagy L.G."/>
            <person name="Floudas D."/>
            <person name="Copeland A."/>
            <person name="Barry K.W."/>
            <person name="Cichocki N."/>
            <person name="Veneault-Fourrey C."/>
            <person name="LaButti K."/>
            <person name="Lindquist E.A."/>
            <person name="Lipzen A."/>
            <person name="Lundell T."/>
            <person name="Morin E."/>
            <person name="Murat C."/>
            <person name="Sun H."/>
            <person name="Tunlid A."/>
            <person name="Henrissat B."/>
            <person name="Grigoriev I.V."/>
            <person name="Hibbett D.S."/>
            <person name="Martin F."/>
            <person name="Nordberg H.P."/>
            <person name="Cantor M.N."/>
            <person name="Hua S.X."/>
        </authorList>
    </citation>
    <scope>NUCLEOTIDE SEQUENCE [LARGE SCALE GENOMIC DNA]</scope>
    <source>
        <strain evidence="4 5">Marx 270</strain>
    </source>
</reference>
<gene>
    <name evidence="4" type="ORF">M404DRAFT_11568</name>
</gene>
<keyword evidence="5" id="KW-1185">Reference proteome</keyword>
<name>A0A0C3J4Y7_PISTI</name>
<dbReference type="InterPro" id="IPR025300">
    <property type="entry name" value="BetaGal_jelly_roll_dom"/>
</dbReference>
<dbReference type="EMBL" id="KN832404">
    <property type="protein sequence ID" value="KIN92756.1"/>
    <property type="molecule type" value="Genomic_DNA"/>
</dbReference>
<protein>
    <recommendedName>
        <fullName evidence="3">Beta-galactosidase jelly roll domain-containing protein</fullName>
    </recommendedName>
</protein>
<reference evidence="5" key="2">
    <citation type="submission" date="2015-01" db="EMBL/GenBank/DDBJ databases">
        <title>Evolutionary Origins and Diversification of the Mycorrhizal Mutualists.</title>
        <authorList>
            <consortium name="DOE Joint Genome Institute"/>
            <consortium name="Mycorrhizal Genomics Consortium"/>
            <person name="Kohler A."/>
            <person name="Kuo A."/>
            <person name="Nagy L.G."/>
            <person name="Floudas D."/>
            <person name="Copeland A."/>
            <person name="Barry K.W."/>
            <person name="Cichocki N."/>
            <person name="Veneault-Fourrey C."/>
            <person name="LaButti K."/>
            <person name="Lindquist E.A."/>
            <person name="Lipzen A."/>
            <person name="Lundell T."/>
            <person name="Morin E."/>
            <person name="Murat C."/>
            <person name="Riley R."/>
            <person name="Ohm R."/>
            <person name="Sun H."/>
            <person name="Tunlid A."/>
            <person name="Henrissat B."/>
            <person name="Grigoriev I.V."/>
            <person name="Hibbett D.S."/>
            <person name="Martin F."/>
        </authorList>
    </citation>
    <scope>NUCLEOTIDE SEQUENCE [LARGE SCALE GENOMIC DNA]</scope>
    <source>
        <strain evidence="5">Marx 270</strain>
    </source>
</reference>
<dbReference type="InParanoid" id="A0A0C3J4Y7"/>
<keyword evidence="2" id="KW-0326">Glycosidase</keyword>
<dbReference type="GO" id="GO:0004565">
    <property type="term" value="F:beta-galactosidase activity"/>
    <property type="evidence" value="ECO:0007669"/>
    <property type="project" value="UniProtKB-ARBA"/>
</dbReference>
<dbReference type="OrthoDB" id="3242985at2759"/>
<dbReference type="Gene3D" id="2.60.120.260">
    <property type="entry name" value="Galactose-binding domain-like"/>
    <property type="match status" value="1"/>
</dbReference>
<proteinExistence type="predicted"/>
<sequence length="243" mass="26951">PQYDFPVHQGILDYNGVNTVAVALWAMESIPISPTLKLTAKAVYEGDIFDLSPSPGPLECEDLAIIEHCYAVGKTKWELFASCCPLHGGPRVESEGNAKNTMNALIVNNLHFKELVVHGSSSYFMKQIASFFDVNWWASGLALHPNWAQPQAPNVTRAYTLREGQAIHSLDTLVTTSIPEHCEPEYATYLRNAPHVRHAVFMATKSYKWIRQFGKAHSLDRPSTSGIHWKTLSGGTLAVTCLE</sequence>
<keyword evidence="1" id="KW-0378">Hydrolase</keyword>
<evidence type="ECO:0000256" key="1">
    <source>
        <dbReference type="ARBA" id="ARBA00022801"/>
    </source>
</evidence>
<evidence type="ECO:0000313" key="5">
    <source>
        <dbReference type="Proteomes" id="UP000054217"/>
    </source>
</evidence>
<dbReference type="HOGENOM" id="CLU_1144936_0_0_1"/>
<evidence type="ECO:0000259" key="3">
    <source>
        <dbReference type="Pfam" id="PF13364"/>
    </source>
</evidence>
<dbReference type="STRING" id="870435.A0A0C3J4Y7"/>
<dbReference type="Proteomes" id="UP000054217">
    <property type="component" value="Unassembled WGS sequence"/>
</dbReference>
<dbReference type="Pfam" id="PF13364">
    <property type="entry name" value="BetaGal_ABD2"/>
    <property type="match status" value="1"/>
</dbReference>